<keyword evidence="2" id="KW-1185">Reference proteome</keyword>
<protein>
    <submittedName>
        <fullName evidence="1">Uncharacterized protein</fullName>
    </submittedName>
</protein>
<accession>A0A3P8ADC7</accession>
<proteinExistence type="predicted"/>
<organism evidence="1 2">
    <name type="scientific">Schistosoma margrebowiei</name>
    <dbReference type="NCBI Taxonomy" id="48269"/>
    <lineage>
        <taxon>Eukaryota</taxon>
        <taxon>Metazoa</taxon>
        <taxon>Spiralia</taxon>
        <taxon>Lophotrochozoa</taxon>
        <taxon>Platyhelminthes</taxon>
        <taxon>Trematoda</taxon>
        <taxon>Digenea</taxon>
        <taxon>Strigeidida</taxon>
        <taxon>Schistosomatoidea</taxon>
        <taxon>Schistosomatidae</taxon>
        <taxon>Schistosoma</taxon>
    </lineage>
</organism>
<dbReference type="EMBL" id="UZAI01006319">
    <property type="protein sequence ID" value="VDO94847.1"/>
    <property type="molecule type" value="Genomic_DNA"/>
</dbReference>
<evidence type="ECO:0000313" key="1">
    <source>
        <dbReference type="EMBL" id="VDO94847.1"/>
    </source>
</evidence>
<sequence>MEDVKTFTYLGSIIDEHGGSDADVKARIGKARTAYLQLENVWNSKQLSTNTKVKMGYITESNNELELNHEVNLANIGHNQNIWHYIKLHITFINHNLLFQLKSQTSISDTLAPFIKANRLISIHLGRNTFLTSDKMKQSVYNYHGEMFKGCLRSLHLSTSTEIRNINLPEDLPGFLYGLCHTSLVW</sequence>
<name>A0A3P8ADC7_9TREM</name>
<gene>
    <name evidence="1" type="ORF">SMRZ_LOCUS11333</name>
</gene>
<dbReference type="AlphaFoldDB" id="A0A3P8ADC7"/>
<dbReference type="Proteomes" id="UP000277204">
    <property type="component" value="Unassembled WGS sequence"/>
</dbReference>
<reference evidence="1 2" key="1">
    <citation type="submission" date="2018-11" db="EMBL/GenBank/DDBJ databases">
        <authorList>
            <consortium name="Pathogen Informatics"/>
        </authorList>
    </citation>
    <scope>NUCLEOTIDE SEQUENCE [LARGE SCALE GENOMIC DNA]</scope>
    <source>
        <strain evidence="1 2">Zambia</strain>
    </source>
</reference>
<evidence type="ECO:0000313" key="2">
    <source>
        <dbReference type="Proteomes" id="UP000277204"/>
    </source>
</evidence>